<dbReference type="Gene3D" id="3.90.50.10">
    <property type="entry name" value="Photosynthetic Reaction Center, subunit H, domain 2"/>
    <property type="match status" value="1"/>
</dbReference>
<keyword evidence="2" id="KW-0812">Transmembrane</keyword>
<sequence>MALPDRDSVRDWVGKTVVDRHGADIGTITHLLADEDTGAPEWLYADMAGTTVVVPLFDATEAGDRVQVVVDRGLVDGAPRYGESRELTTDQEAALYRHYGIETSTEASDSLLPAPDAEVPATTTVATPGGVSAPPPVATPAPVTEEVEELPPPPPVAQPGDRDFGRAEQTGSGRPTAGIAGAVAAVLALGGVVFSVLRRRQQPKVRVSRGARRTGRKATKATRAARRTGRAKAVKASRVARLTGRRAARQAQAVPTTGRARVEHLVAAAAPVVANAAQSVREAALTSASAAAPAVSKTAQSVREAALSGASAAGPAVADVAHRLGEATRSGASAAGPLLASTGHALQTGANVGADLTRQVVDVGSELAAAALSRVAEAGAELGSTGLRAAMKVGGAIESVPEEVAEAGHRIKKTGKRAARLTSLGLGAGAGYVVGARYGDYGQIQQAATRLTGKG</sequence>
<feature type="domain" description="PRC-barrel" evidence="3">
    <location>
        <begin position="6"/>
        <end position="71"/>
    </location>
</feature>
<dbReference type="InterPro" id="IPR027275">
    <property type="entry name" value="PRC-brl_dom"/>
</dbReference>
<dbReference type="GO" id="GO:0030077">
    <property type="term" value="C:plasma membrane light-harvesting complex"/>
    <property type="evidence" value="ECO:0007669"/>
    <property type="project" value="InterPro"/>
</dbReference>
<dbReference type="InterPro" id="IPR014747">
    <property type="entry name" value="Bac_photo_RC_H_C"/>
</dbReference>
<evidence type="ECO:0000259" key="3">
    <source>
        <dbReference type="Pfam" id="PF05239"/>
    </source>
</evidence>
<dbReference type="Pfam" id="PF05239">
    <property type="entry name" value="PRC"/>
    <property type="match status" value="1"/>
</dbReference>
<organism evidence="4 5">
    <name type="scientific">Geodermatophilus amargosae</name>
    <dbReference type="NCBI Taxonomy" id="1296565"/>
    <lineage>
        <taxon>Bacteria</taxon>
        <taxon>Bacillati</taxon>
        <taxon>Actinomycetota</taxon>
        <taxon>Actinomycetes</taxon>
        <taxon>Geodermatophilales</taxon>
        <taxon>Geodermatophilaceae</taxon>
        <taxon>Geodermatophilus</taxon>
    </lineage>
</organism>
<feature type="region of interest" description="Disordered" evidence="1">
    <location>
        <begin position="204"/>
        <end position="231"/>
    </location>
</feature>
<keyword evidence="2" id="KW-0472">Membrane</keyword>
<dbReference type="InterPro" id="IPR011033">
    <property type="entry name" value="PRC_barrel-like_sf"/>
</dbReference>
<evidence type="ECO:0000256" key="1">
    <source>
        <dbReference type="SAM" id="MobiDB-lite"/>
    </source>
</evidence>
<gene>
    <name evidence="4" type="ORF">SAMN05660657_04590</name>
</gene>
<evidence type="ECO:0000313" key="5">
    <source>
        <dbReference type="Proteomes" id="UP000199546"/>
    </source>
</evidence>
<evidence type="ECO:0000256" key="2">
    <source>
        <dbReference type="SAM" id="Phobius"/>
    </source>
</evidence>
<name>A0A1I7CKL8_9ACTN</name>
<dbReference type="OrthoDB" id="3712018at2"/>
<dbReference type="Proteomes" id="UP000199546">
    <property type="component" value="Unassembled WGS sequence"/>
</dbReference>
<dbReference type="SUPFAM" id="SSF50346">
    <property type="entry name" value="PRC-barrel domain"/>
    <property type="match status" value="1"/>
</dbReference>
<feature type="transmembrane region" description="Helical" evidence="2">
    <location>
        <begin position="177"/>
        <end position="197"/>
    </location>
</feature>
<dbReference type="EMBL" id="FPBA01000023">
    <property type="protein sequence ID" value="SFT99966.1"/>
    <property type="molecule type" value="Genomic_DNA"/>
</dbReference>
<evidence type="ECO:0000313" key="4">
    <source>
        <dbReference type="EMBL" id="SFT99966.1"/>
    </source>
</evidence>
<keyword evidence="2" id="KW-1133">Transmembrane helix</keyword>
<proteinExistence type="predicted"/>
<reference evidence="5" key="1">
    <citation type="submission" date="2016-10" db="EMBL/GenBank/DDBJ databases">
        <authorList>
            <person name="Varghese N."/>
            <person name="Submissions S."/>
        </authorList>
    </citation>
    <scope>NUCLEOTIDE SEQUENCE [LARGE SCALE GENOMIC DNA]</scope>
    <source>
        <strain evidence="5">DSM 46136</strain>
    </source>
</reference>
<accession>A0A1I7CKL8</accession>
<dbReference type="STRING" id="1296565.SAMN05660657_04590"/>
<dbReference type="GO" id="GO:0019684">
    <property type="term" value="P:photosynthesis, light reaction"/>
    <property type="evidence" value="ECO:0007669"/>
    <property type="project" value="InterPro"/>
</dbReference>
<feature type="compositionally biased region" description="Low complexity" evidence="1">
    <location>
        <begin position="120"/>
        <end position="132"/>
    </location>
</feature>
<keyword evidence="5" id="KW-1185">Reference proteome</keyword>
<dbReference type="AlphaFoldDB" id="A0A1I7CKL8"/>
<feature type="region of interest" description="Disordered" evidence="1">
    <location>
        <begin position="120"/>
        <end position="173"/>
    </location>
</feature>
<protein>
    <submittedName>
        <fullName evidence="4">PRC-barrel domain-containing protein</fullName>
    </submittedName>
</protein>